<sequence length="386" mass="42883">MARVDSIRSLISWPLMLAALVVQAEIQPEPLPVYETLPKELPDSVLFAHDANFDALVAGRVVVLDLAKPTRRYLGAMDAAQFASFIQSRSKPELYVSETHYSRTTRGERTDVISIYDRESLKQSGEIVLPGGKRGQVVSHRYTLRLVDNDRFLLVFNFTPAASVTVIDTESRKIVEEVQIPGCGLIYPTGKRGFSSLCSNGAMFTAQLDSSGKLATQNKLPPLFDVDEDPLFDKPVFHKGHAYFPSYKSLLRVVDLSSDEPKDLGSWSLLTKEEQAENWRPGGWQITTMDDAGRIYLLMHKDGKDGTHKSGGPEVWVYDVKSKKRLQKIVLKNWGVSIEVTRGSKPLLAVTNGDMQIDVYDADSGKWKTMVGGAAAMPLSLHALRK</sequence>
<dbReference type="Gene3D" id="2.130.10.10">
    <property type="entry name" value="YVTN repeat-like/Quinoprotein amine dehydrogenase"/>
    <property type="match status" value="1"/>
</dbReference>
<evidence type="ECO:0000256" key="9">
    <source>
        <dbReference type="SAM" id="SignalP"/>
    </source>
</evidence>
<evidence type="ECO:0000256" key="7">
    <source>
        <dbReference type="ARBA" id="ARBA00023002"/>
    </source>
</evidence>
<keyword evidence="6" id="KW-0249">Electron transport</keyword>
<dbReference type="EMBL" id="JACHHT010000001">
    <property type="protein sequence ID" value="MBB6520944.1"/>
    <property type="molecule type" value="Genomic_DNA"/>
</dbReference>
<evidence type="ECO:0000256" key="2">
    <source>
        <dbReference type="ARBA" id="ARBA00010548"/>
    </source>
</evidence>
<keyword evidence="5" id="KW-0574">Periplasm</keyword>
<keyword evidence="4 9" id="KW-0732">Signal</keyword>
<dbReference type="InterPro" id="IPR009451">
    <property type="entry name" value="Metamine_DH_Hvc"/>
</dbReference>
<keyword evidence="3" id="KW-0813">Transport</keyword>
<evidence type="ECO:0000256" key="1">
    <source>
        <dbReference type="ARBA" id="ARBA00004418"/>
    </source>
</evidence>
<gene>
    <name evidence="10" type="ORF">HNR48_001222</name>
</gene>
<organism evidence="10 11">
    <name type="scientific">Pseudoteredinibacter isoporae</name>
    <dbReference type="NCBI Taxonomy" id="570281"/>
    <lineage>
        <taxon>Bacteria</taxon>
        <taxon>Pseudomonadati</taxon>
        <taxon>Pseudomonadota</taxon>
        <taxon>Gammaproteobacteria</taxon>
        <taxon>Cellvibrionales</taxon>
        <taxon>Cellvibrionaceae</taxon>
        <taxon>Pseudoteredinibacter</taxon>
    </lineage>
</organism>
<dbReference type="Proteomes" id="UP000528457">
    <property type="component" value="Unassembled WGS sequence"/>
</dbReference>
<evidence type="ECO:0000313" key="11">
    <source>
        <dbReference type="Proteomes" id="UP000528457"/>
    </source>
</evidence>
<comment type="subcellular location">
    <subcellularLocation>
        <location evidence="1">Periplasm</location>
    </subcellularLocation>
</comment>
<dbReference type="InParanoid" id="A0A7X0JRG8"/>
<comment type="similarity">
    <text evidence="2">Belongs to the aromatic amine dehydrogenase heavy chain family.</text>
</comment>
<proteinExistence type="inferred from homology"/>
<keyword evidence="8" id="KW-1015">Disulfide bond</keyword>
<evidence type="ECO:0000256" key="4">
    <source>
        <dbReference type="ARBA" id="ARBA00022729"/>
    </source>
</evidence>
<dbReference type="SUPFAM" id="SSF50969">
    <property type="entry name" value="YVTN repeat-like/Quinoprotein amine dehydrogenase"/>
    <property type="match status" value="1"/>
</dbReference>
<dbReference type="InterPro" id="IPR011044">
    <property type="entry name" value="Quino_amine_DH_bsu"/>
</dbReference>
<dbReference type="GO" id="GO:0042597">
    <property type="term" value="C:periplasmic space"/>
    <property type="evidence" value="ECO:0007669"/>
    <property type="project" value="UniProtKB-SubCell"/>
</dbReference>
<dbReference type="GO" id="GO:0030058">
    <property type="term" value="F:aliphatic amine dehydrogenase activity"/>
    <property type="evidence" value="ECO:0007669"/>
    <property type="project" value="InterPro"/>
</dbReference>
<feature type="signal peptide" evidence="9">
    <location>
        <begin position="1"/>
        <end position="24"/>
    </location>
</feature>
<evidence type="ECO:0000256" key="3">
    <source>
        <dbReference type="ARBA" id="ARBA00022448"/>
    </source>
</evidence>
<accession>A0A7X0JRG8</accession>
<reference evidence="10 11" key="1">
    <citation type="submission" date="2020-08" db="EMBL/GenBank/DDBJ databases">
        <title>Genomic Encyclopedia of Type Strains, Phase IV (KMG-IV): sequencing the most valuable type-strain genomes for metagenomic binning, comparative biology and taxonomic classification.</title>
        <authorList>
            <person name="Goeker M."/>
        </authorList>
    </citation>
    <scope>NUCLEOTIDE SEQUENCE [LARGE SCALE GENOMIC DNA]</scope>
    <source>
        <strain evidence="10 11">DSM 22368</strain>
    </source>
</reference>
<protein>
    <submittedName>
        <fullName evidence="10">Methylamine dehydrogenase heavy chain</fullName>
        <ecNumber evidence="10">1.4.9.1</ecNumber>
    </submittedName>
</protein>
<evidence type="ECO:0000256" key="6">
    <source>
        <dbReference type="ARBA" id="ARBA00022982"/>
    </source>
</evidence>
<dbReference type="EC" id="1.4.9.1" evidence="10"/>
<feature type="disulfide bond" evidence="8">
    <location>
        <begin position="183"/>
        <end position="198"/>
    </location>
</feature>
<keyword evidence="7 10" id="KW-0560">Oxidoreductase</keyword>
<keyword evidence="11" id="KW-1185">Reference proteome</keyword>
<evidence type="ECO:0000256" key="8">
    <source>
        <dbReference type="PIRSR" id="PIRSR609451-50"/>
    </source>
</evidence>
<dbReference type="Pfam" id="PF06433">
    <property type="entry name" value="Me-amine-dh_H"/>
    <property type="match status" value="1"/>
</dbReference>
<dbReference type="GO" id="GO:0052876">
    <property type="term" value="F:methylamine dehydrogenase (amicyanin) activity"/>
    <property type="evidence" value="ECO:0007669"/>
    <property type="project" value="UniProtKB-EC"/>
</dbReference>
<feature type="chain" id="PRO_5031365547" evidence="9">
    <location>
        <begin position="25"/>
        <end position="386"/>
    </location>
</feature>
<dbReference type="RefSeq" id="WP_166849840.1">
    <property type="nucleotide sequence ID" value="NZ_JAAONY010000001.1"/>
</dbReference>
<evidence type="ECO:0000256" key="5">
    <source>
        <dbReference type="ARBA" id="ARBA00022764"/>
    </source>
</evidence>
<name>A0A7X0JRG8_9GAMM</name>
<dbReference type="InterPro" id="IPR015943">
    <property type="entry name" value="WD40/YVTN_repeat-like_dom_sf"/>
</dbReference>
<comment type="caution">
    <text evidence="10">The sequence shown here is derived from an EMBL/GenBank/DDBJ whole genome shotgun (WGS) entry which is preliminary data.</text>
</comment>
<dbReference type="AlphaFoldDB" id="A0A7X0JRG8"/>
<evidence type="ECO:0000313" key="10">
    <source>
        <dbReference type="EMBL" id="MBB6520944.1"/>
    </source>
</evidence>